<organism evidence="4">
    <name type="scientific">Albugo laibachii Nc14</name>
    <dbReference type="NCBI Taxonomy" id="890382"/>
    <lineage>
        <taxon>Eukaryota</taxon>
        <taxon>Sar</taxon>
        <taxon>Stramenopiles</taxon>
        <taxon>Oomycota</taxon>
        <taxon>Peronosporomycetes</taxon>
        <taxon>Albuginales</taxon>
        <taxon>Albuginaceae</taxon>
        <taxon>Albugo</taxon>
    </lineage>
</organism>
<dbReference type="HOGENOM" id="CLU_062456_4_2_1"/>
<keyword evidence="1" id="KW-0820">tRNA-binding</keyword>
<dbReference type="PANTHER" id="PTHR17224">
    <property type="entry name" value="PEPTIDYL-TRNA HYDROLASE"/>
    <property type="match status" value="1"/>
</dbReference>
<protein>
    <submittedName>
        <fullName evidence="4">PeptidyltRNA hydrolase putative</fullName>
    </submittedName>
</protein>
<dbReference type="GO" id="GO:0004045">
    <property type="term" value="F:peptidyl-tRNA hydrolase activity"/>
    <property type="evidence" value="ECO:0007669"/>
    <property type="project" value="InterPro"/>
</dbReference>
<reference evidence="4" key="1">
    <citation type="journal article" date="2011" name="PLoS Biol.">
        <title>Gene gain and loss during evolution of obligate parasitism in the white rust pathogen of Arabidopsis thaliana.</title>
        <authorList>
            <person name="Kemen E."/>
            <person name="Gardiner A."/>
            <person name="Schultz-Larsen T."/>
            <person name="Kemen A.C."/>
            <person name="Balmuth A.L."/>
            <person name="Robert-Seilaniantz A."/>
            <person name="Bailey K."/>
            <person name="Holub E."/>
            <person name="Studholme D.J."/>
            <person name="Maclean D."/>
            <person name="Jones J.D."/>
        </authorList>
    </citation>
    <scope>NUCLEOTIDE SEQUENCE</scope>
</reference>
<dbReference type="PANTHER" id="PTHR17224:SF1">
    <property type="entry name" value="PEPTIDYL-TRNA HYDROLASE"/>
    <property type="match status" value="1"/>
</dbReference>
<accession>F0W5M8</accession>
<evidence type="ECO:0000256" key="1">
    <source>
        <dbReference type="ARBA" id="ARBA00022555"/>
    </source>
</evidence>
<keyword evidence="2 4" id="KW-0378">Hydrolase</keyword>
<dbReference type="Gene3D" id="3.40.50.1470">
    <property type="entry name" value="Peptidyl-tRNA hydrolase"/>
    <property type="match status" value="1"/>
</dbReference>
<dbReference type="CDD" id="cd00462">
    <property type="entry name" value="PTH"/>
    <property type="match status" value="1"/>
</dbReference>
<evidence type="ECO:0000313" key="4">
    <source>
        <dbReference type="EMBL" id="CCA16419.1"/>
    </source>
</evidence>
<dbReference type="Pfam" id="PF01195">
    <property type="entry name" value="Pept_tRNA_hydro"/>
    <property type="match status" value="1"/>
</dbReference>
<dbReference type="InterPro" id="IPR001328">
    <property type="entry name" value="Pept_tRNA_hydro"/>
</dbReference>
<dbReference type="EMBL" id="FR824066">
    <property type="protein sequence ID" value="CCA16419.1"/>
    <property type="molecule type" value="Genomic_DNA"/>
</dbReference>
<proteinExistence type="predicted"/>
<dbReference type="InterPro" id="IPR036416">
    <property type="entry name" value="Pept_tRNA_hydro_sf"/>
</dbReference>
<dbReference type="SUPFAM" id="SSF53178">
    <property type="entry name" value="Peptidyl-tRNA hydrolase-like"/>
    <property type="match status" value="1"/>
</dbReference>
<reference evidence="4" key="2">
    <citation type="submission" date="2011-02" db="EMBL/GenBank/DDBJ databases">
        <authorList>
            <person name="MacLean D."/>
        </authorList>
    </citation>
    <scope>NUCLEOTIDE SEQUENCE</scope>
</reference>
<keyword evidence="3" id="KW-0694">RNA-binding</keyword>
<evidence type="ECO:0000256" key="2">
    <source>
        <dbReference type="ARBA" id="ARBA00022801"/>
    </source>
</evidence>
<gene>
    <name evidence="4" type="primary">AlNc14C21G2193</name>
    <name evidence="4" type="ORF">ALNC14_025620</name>
</gene>
<dbReference type="NCBIfam" id="TIGR00447">
    <property type="entry name" value="pth"/>
    <property type="match status" value="1"/>
</dbReference>
<evidence type="ECO:0000256" key="3">
    <source>
        <dbReference type="ARBA" id="ARBA00022884"/>
    </source>
</evidence>
<dbReference type="AlphaFoldDB" id="F0W5M8"/>
<sequence length="306" mass="34003">MLARRRFRSGFSYELRRRTAVGTAEIQSFSSSIDQIPSNGLKEPRKVLVGLGNPTEKYVDTRHNIGKRALTHFLKSHVSSSVNRSLQMLHDPSVHGDVIQAAIGYTAEDSAGYDLVDFFSERSRAKTAATGVPHPTVQLTLLAPTTYMNASGKSVRGFLSHHRWRLKRNPLSLNFQDEMLVLSDEVSLPFGTIRLKSRGSSGGQNGVKDVIQCVGTDRFARLKIGVGASQWFTNGNTGPPSHFPLDKYVLSRFNSSEQDRLGDLLKYIQEVLRVYLHRGLQQATTVANGMDLDAYLHKFADKKAVV</sequence>
<dbReference type="GO" id="GO:0000049">
    <property type="term" value="F:tRNA binding"/>
    <property type="evidence" value="ECO:0007669"/>
    <property type="project" value="UniProtKB-KW"/>
</dbReference>
<name>F0W5M8_9STRA</name>